<dbReference type="PROSITE" id="PS51202">
    <property type="entry name" value="RCK_C"/>
    <property type="match status" value="1"/>
</dbReference>
<feature type="domain" description="RCK C-terminal" evidence="2">
    <location>
        <begin position="58"/>
        <end position="140"/>
    </location>
</feature>
<evidence type="ECO:0000313" key="3">
    <source>
        <dbReference type="EMBL" id="MDQ0745902.1"/>
    </source>
</evidence>
<evidence type="ECO:0000313" key="4">
    <source>
        <dbReference type="Proteomes" id="UP001232755"/>
    </source>
</evidence>
<dbReference type="InterPro" id="IPR006037">
    <property type="entry name" value="RCK_C"/>
</dbReference>
<dbReference type="PANTHER" id="PTHR43833:SF7">
    <property type="entry name" value="KTR SYSTEM POTASSIUM UPTAKE PROTEIN C"/>
    <property type="match status" value="1"/>
</dbReference>
<keyword evidence="4" id="KW-1185">Reference proteome</keyword>
<organism evidence="3 4">
    <name type="scientific">Streptomyces africanus</name>
    <dbReference type="NCBI Taxonomy" id="231024"/>
    <lineage>
        <taxon>Bacteria</taxon>
        <taxon>Bacillati</taxon>
        <taxon>Actinomycetota</taxon>
        <taxon>Actinomycetes</taxon>
        <taxon>Kitasatosporales</taxon>
        <taxon>Streptomycetaceae</taxon>
        <taxon>Streptomyces</taxon>
    </lineage>
</organism>
<sequence>MRAPVTVAAAPTDMSATPREEGQGHQPPARPDPRALGLHHVVLPEREMGERVAHPVTGRMLNFIEFDDDYALVKTVAPDIATGMPLGQSQVRSRYGVTVVGIKRPGAGFTYAAAETVVQKGDVIVVTGKTRAVEAFAELT</sequence>
<name>A0ABU0QHD3_9ACTN</name>
<dbReference type="InterPro" id="IPR050721">
    <property type="entry name" value="Trk_Ktr_HKT_K-transport"/>
</dbReference>
<dbReference type="Pfam" id="PF02080">
    <property type="entry name" value="TrkA_C"/>
    <property type="match status" value="1"/>
</dbReference>
<dbReference type="SUPFAM" id="SSF116726">
    <property type="entry name" value="TrkA C-terminal domain-like"/>
    <property type="match status" value="1"/>
</dbReference>
<dbReference type="EMBL" id="JAUSYP010000001">
    <property type="protein sequence ID" value="MDQ0745902.1"/>
    <property type="molecule type" value="Genomic_DNA"/>
</dbReference>
<gene>
    <name evidence="3" type="ORF">QF034_000133</name>
</gene>
<dbReference type="Proteomes" id="UP001232755">
    <property type="component" value="Unassembled WGS sequence"/>
</dbReference>
<evidence type="ECO:0000259" key="2">
    <source>
        <dbReference type="PROSITE" id="PS51202"/>
    </source>
</evidence>
<dbReference type="PANTHER" id="PTHR43833">
    <property type="entry name" value="POTASSIUM CHANNEL PROTEIN 2-RELATED-RELATED"/>
    <property type="match status" value="1"/>
</dbReference>
<protein>
    <submittedName>
        <fullName evidence="3">Trk K+ transport system NAD-binding subunit</fullName>
    </submittedName>
</protein>
<dbReference type="InterPro" id="IPR036721">
    <property type="entry name" value="RCK_C_sf"/>
</dbReference>
<dbReference type="Gene3D" id="3.30.70.1450">
    <property type="entry name" value="Regulator of K+ conductance, C-terminal domain"/>
    <property type="match status" value="1"/>
</dbReference>
<evidence type="ECO:0000256" key="1">
    <source>
        <dbReference type="SAM" id="MobiDB-lite"/>
    </source>
</evidence>
<feature type="region of interest" description="Disordered" evidence="1">
    <location>
        <begin position="1"/>
        <end position="35"/>
    </location>
</feature>
<dbReference type="RefSeq" id="WP_307173029.1">
    <property type="nucleotide sequence ID" value="NZ_JAUSYP010000001.1"/>
</dbReference>
<comment type="caution">
    <text evidence="3">The sequence shown here is derived from an EMBL/GenBank/DDBJ whole genome shotgun (WGS) entry which is preliminary data.</text>
</comment>
<proteinExistence type="predicted"/>
<reference evidence="3 4" key="1">
    <citation type="submission" date="2023-07" db="EMBL/GenBank/DDBJ databases">
        <title>Comparative genomics of wheat-associated soil bacteria to identify genetic determinants of phenazine resistance.</title>
        <authorList>
            <person name="Mouncey N."/>
        </authorList>
    </citation>
    <scope>NUCLEOTIDE SEQUENCE [LARGE SCALE GENOMIC DNA]</scope>
    <source>
        <strain evidence="3 4">B3I12</strain>
    </source>
</reference>
<accession>A0ABU0QHD3</accession>